<dbReference type="AlphaFoldDB" id="E4XCH1"/>
<dbReference type="PANTHER" id="PTHR12601">
    <property type="entry name" value="EUKARYOTIC TRANSLATION INITIATION FACTOR 3 SUBUNIT EIF-3"/>
    <property type="match status" value="1"/>
</dbReference>
<dbReference type="OrthoDB" id="1414216at2759"/>
<evidence type="ECO:0000256" key="1">
    <source>
        <dbReference type="ARBA" id="ARBA00022490"/>
    </source>
</evidence>
<dbReference type="InterPro" id="IPR023231">
    <property type="entry name" value="GSKIP_dom_sf"/>
</dbReference>
<evidence type="ECO:0000313" key="4">
    <source>
        <dbReference type="Proteomes" id="UP000001307"/>
    </source>
</evidence>
<dbReference type="InterPro" id="IPR025697">
    <property type="entry name" value="CLU_dom"/>
</dbReference>
<sequence>MAAVAVAQETKLPELAPEPTHDELVDDKIADANVTVKIDVPGSKMFELQLSLGELVNDLRGYITDREDCCQRTCFSLQLDGVPLDHFAELRSVEGLTDGVLLKVVEEPYTIREARLHVRHVRDLTKSLDWVDAMNGLNGASMSYLNTITEGEINPKNESDFLAPKHVQISSEPLFEPLFPGRTAEANCLSRLAMSMWNPPPNPRRLRGDLLYLSIKTNEGRAFEVTASPRGFYVNKSTIDEFDPTPASVPYLSHSLVDLLSQLSPVFKKGWSMTNKKRCSLHPFERLPTNFQLFSWLAPKEEHQVDCVRAEDAYTARSTEEHIPGQTPVRELPVGSIHERLLRDRAFFKVHSDFVSAATRGAMLVVDGGVLAINPGDEPRSQMFIWSNIFFSLGFDVREHYGNYGGDAAAFVAPLLDLKGVQVYNQADVKGLHTLGTVIVDYKGFRVTAQSIIPGILEREQEQSVVYGSIDFGKTIVSHEDYDSLLEQVAKTTKQQVHKAKNSDGKEVTMYTSVETKGIQGNDKRNYVLDLLRTMPPDVNFLADSLSKDDLSLFPETMKDLHLPRTHTHKLAAHRHELVEAFCENRYLQYWKLAMKNFAEAKKELDAVEDLDEDAKKQKLMEKNTESIKEAASAVGSISTDELDIRFNPDIFSSTVDTIAEEGEIRRQKQLIVDVASFLVNEQIPAFVKECKEGSENCLDCVSMVNNLHHKGIGLSKAEITLKKNLYLEKKYLIHGCLLLSGALKWLSKIILLYFFNPDKKN</sequence>
<dbReference type="Gene3D" id="3.30.2280.10">
    <property type="entry name" value="Hypothetical protein (hspc210)"/>
    <property type="match status" value="1"/>
</dbReference>
<dbReference type="Pfam" id="PF13236">
    <property type="entry name" value="CLU"/>
    <property type="match status" value="1"/>
</dbReference>
<dbReference type="InterPro" id="IPR027523">
    <property type="entry name" value="CLU_prot"/>
</dbReference>
<dbReference type="GO" id="GO:0048312">
    <property type="term" value="P:intracellular distribution of mitochondria"/>
    <property type="evidence" value="ECO:0007669"/>
    <property type="project" value="TreeGrafter"/>
</dbReference>
<dbReference type="Pfam" id="PF15044">
    <property type="entry name" value="CLU_N"/>
    <property type="match status" value="1"/>
</dbReference>
<dbReference type="SUPFAM" id="SSF103107">
    <property type="entry name" value="Hypothetical protein c14orf129, hspc210"/>
    <property type="match status" value="1"/>
</dbReference>
<dbReference type="FunCoup" id="E4XCH1">
    <property type="interactions" value="262"/>
</dbReference>
<dbReference type="InParanoid" id="E4XCH1"/>
<keyword evidence="4" id="KW-1185">Reference proteome</keyword>
<evidence type="ECO:0000259" key="2">
    <source>
        <dbReference type="PROSITE" id="PS51823"/>
    </source>
</evidence>
<dbReference type="PROSITE" id="PS51823">
    <property type="entry name" value="CLU"/>
    <property type="match status" value="1"/>
</dbReference>
<dbReference type="PANTHER" id="PTHR12601:SF6">
    <property type="entry name" value="CLUSTERED MITOCHONDRIA PROTEIN HOMOLOG"/>
    <property type="match status" value="1"/>
</dbReference>
<dbReference type="FunFam" id="3.30.2280.10:FF:000002">
    <property type="entry name" value="Clustered mitochondria protein homolog"/>
    <property type="match status" value="1"/>
</dbReference>
<gene>
    <name evidence="3" type="ORF">GSOID_T00007833001</name>
</gene>
<name>E4XCH1_OIKDI</name>
<reference evidence="3" key="1">
    <citation type="journal article" date="2010" name="Science">
        <title>Plasticity of animal genome architecture unmasked by rapid evolution of a pelagic tunicate.</title>
        <authorList>
            <person name="Denoeud F."/>
            <person name="Henriet S."/>
            <person name="Mungpakdee S."/>
            <person name="Aury J.M."/>
            <person name="Da Silva C."/>
            <person name="Brinkmann H."/>
            <person name="Mikhaleva J."/>
            <person name="Olsen L.C."/>
            <person name="Jubin C."/>
            <person name="Canestro C."/>
            <person name="Bouquet J.M."/>
            <person name="Danks G."/>
            <person name="Poulain J."/>
            <person name="Campsteijn C."/>
            <person name="Adamski M."/>
            <person name="Cross I."/>
            <person name="Yadetie F."/>
            <person name="Muffato M."/>
            <person name="Louis A."/>
            <person name="Butcher S."/>
            <person name="Tsagkogeorga G."/>
            <person name="Konrad A."/>
            <person name="Singh S."/>
            <person name="Jensen M.F."/>
            <person name="Cong E.H."/>
            <person name="Eikeseth-Otteraa H."/>
            <person name="Noel B."/>
            <person name="Anthouard V."/>
            <person name="Porcel B.M."/>
            <person name="Kachouri-Lafond R."/>
            <person name="Nishino A."/>
            <person name="Ugolini M."/>
            <person name="Chourrout P."/>
            <person name="Nishida H."/>
            <person name="Aasland R."/>
            <person name="Huzurbazar S."/>
            <person name="Westhof E."/>
            <person name="Delsuc F."/>
            <person name="Lehrach H."/>
            <person name="Reinhardt R."/>
            <person name="Weissenbach J."/>
            <person name="Roy S.W."/>
            <person name="Artiguenave F."/>
            <person name="Postlethwait J.H."/>
            <person name="Manak J.R."/>
            <person name="Thompson E.M."/>
            <person name="Jaillon O."/>
            <person name="Du Pasquier L."/>
            <person name="Boudinot P."/>
            <person name="Liberles D.A."/>
            <person name="Volff J.N."/>
            <person name="Philippe H."/>
            <person name="Lenhard B."/>
            <person name="Roest Crollius H."/>
            <person name="Wincker P."/>
            <person name="Chourrout D."/>
        </authorList>
    </citation>
    <scope>NUCLEOTIDE SEQUENCE [LARGE SCALE GENOMIC DNA]</scope>
</reference>
<dbReference type="GO" id="GO:0003729">
    <property type="term" value="F:mRNA binding"/>
    <property type="evidence" value="ECO:0007669"/>
    <property type="project" value="TreeGrafter"/>
</dbReference>
<dbReference type="Proteomes" id="UP000001307">
    <property type="component" value="Unassembled WGS sequence"/>
</dbReference>
<proteinExistence type="predicted"/>
<dbReference type="EMBL" id="FN653035">
    <property type="protein sequence ID" value="CBY09296.1"/>
    <property type="molecule type" value="Genomic_DNA"/>
</dbReference>
<protein>
    <recommendedName>
        <fullName evidence="2">Clu domain-containing protein</fullName>
    </recommendedName>
</protein>
<evidence type="ECO:0000313" key="3">
    <source>
        <dbReference type="EMBL" id="CBY09296.1"/>
    </source>
</evidence>
<feature type="domain" description="Clu" evidence="2">
    <location>
        <begin position="286"/>
        <end position="542"/>
    </location>
</feature>
<dbReference type="GO" id="GO:0005737">
    <property type="term" value="C:cytoplasm"/>
    <property type="evidence" value="ECO:0007669"/>
    <property type="project" value="TreeGrafter"/>
</dbReference>
<accession>E4XCH1</accession>
<dbReference type="InterPro" id="IPR028275">
    <property type="entry name" value="CLU_N"/>
</dbReference>
<keyword evidence="1" id="KW-0963">Cytoplasm</keyword>
<organism evidence="3">
    <name type="scientific">Oikopleura dioica</name>
    <name type="common">Tunicate</name>
    <dbReference type="NCBI Taxonomy" id="34765"/>
    <lineage>
        <taxon>Eukaryota</taxon>
        <taxon>Metazoa</taxon>
        <taxon>Chordata</taxon>
        <taxon>Tunicata</taxon>
        <taxon>Appendicularia</taxon>
        <taxon>Copelata</taxon>
        <taxon>Oikopleuridae</taxon>
        <taxon>Oikopleura</taxon>
    </lineage>
</organism>